<evidence type="ECO:0000313" key="1">
    <source>
        <dbReference type="EMBL" id="CAJ0933454.1"/>
    </source>
</evidence>
<dbReference type="EMBL" id="CAUEEQ010009521">
    <property type="protein sequence ID" value="CAJ0933454.1"/>
    <property type="molecule type" value="Genomic_DNA"/>
</dbReference>
<proteinExistence type="predicted"/>
<accession>A0ABN9L8B7</accession>
<reference evidence="1" key="1">
    <citation type="submission" date="2023-07" db="EMBL/GenBank/DDBJ databases">
        <authorList>
            <person name="Stuckert A."/>
        </authorList>
    </citation>
    <scope>NUCLEOTIDE SEQUENCE</scope>
</reference>
<sequence>MTRCECLALRLQSITLGCPTVQNPPCFLNVPDVSQKVTAIMNCNMMSAVQEERSDNKCVITRLVPTRSHCSPYTVPPRVTFNTNIPYRDTLWPTN</sequence>
<evidence type="ECO:0000313" key="2">
    <source>
        <dbReference type="Proteomes" id="UP001176940"/>
    </source>
</evidence>
<comment type="caution">
    <text evidence="1">The sequence shown here is derived from an EMBL/GenBank/DDBJ whole genome shotgun (WGS) entry which is preliminary data.</text>
</comment>
<protein>
    <submittedName>
        <fullName evidence="1">Uncharacterized protein</fullName>
    </submittedName>
</protein>
<name>A0ABN9L8B7_9NEOB</name>
<organism evidence="1 2">
    <name type="scientific">Ranitomeya imitator</name>
    <name type="common">mimic poison frog</name>
    <dbReference type="NCBI Taxonomy" id="111125"/>
    <lineage>
        <taxon>Eukaryota</taxon>
        <taxon>Metazoa</taxon>
        <taxon>Chordata</taxon>
        <taxon>Craniata</taxon>
        <taxon>Vertebrata</taxon>
        <taxon>Euteleostomi</taxon>
        <taxon>Amphibia</taxon>
        <taxon>Batrachia</taxon>
        <taxon>Anura</taxon>
        <taxon>Neobatrachia</taxon>
        <taxon>Hyloidea</taxon>
        <taxon>Dendrobatidae</taxon>
        <taxon>Dendrobatinae</taxon>
        <taxon>Ranitomeya</taxon>
    </lineage>
</organism>
<dbReference type="Proteomes" id="UP001176940">
    <property type="component" value="Unassembled WGS sequence"/>
</dbReference>
<gene>
    <name evidence="1" type="ORF">RIMI_LOCUS5541488</name>
</gene>
<keyword evidence="2" id="KW-1185">Reference proteome</keyword>